<accession>A0A3E4UL50</accession>
<dbReference type="GO" id="GO:0004803">
    <property type="term" value="F:transposase activity"/>
    <property type="evidence" value="ECO:0007669"/>
    <property type="project" value="InterPro"/>
</dbReference>
<comment type="function">
    <text evidence="1">Involved in the transposition of the insertion sequence IS5.</text>
</comment>
<dbReference type="InterPro" id="IPR047959">
    <property type="entry name" value="Transpos_IS5"/>
</dbReference>
<reference evidence="8 9" key="1">
    <citation type="submission" date="2018-08" db="EMBL/GenBank/DDBJ databases">
        <title>A genome reference for cultivated species of the human gut microbiota.</title>
        <authorList>
            <person name="Zou Y."/>
            <person name="Xue W."/>
            <person name="Luo G."/>
        </authorList>
    </citation>
    <scope>NUCLEOTIDE SEQUENCE [LARGE SCALE GENOMIC DNA]</scope>
    <source>
        <strain evidence="8 9">TF03-6</strain>
    </source>
</reference>
<evidence type="ECO:0000313" key="8">
    <source>
        <dbReference type="EMBL" id="RGM11291.1"/>
    </source>
</evidence>
<dbReference type="Pfam" id="PF05598">
    <property type="entry name" value="DUF772"/>
    <property type="match status" value="1"/>
</dbReference>
<evidence type="ECO:0000256" key="4">
    <source>
        <dbReference type="ARBA" id="ARBA00023125"/>
    </source>
</evidence>
<dbReference type="RefSeq" id="WP_117574282.1">
    <property type="nucleotide sequence ID" value="NZ_QSSV01000019.1"/>
</dbReference>
<evidence type="ECO:0000256" key="1">
    <source>
        <dbReference type="ARBA" id="ARBA00003544"/>
    </source>
</evidence>
<comment type="caution">
    <text evidence="8">The sequence shown here is derived from an EMBL/GenBank/DDBJ whole genome shotgun (WGS) entry which is preliminary data.</text>
</comment>
<dbReference type="InterPro" id="IPR002559">
    <property type="entry name" value="Transposase_11"/>
</dbReference>
<dbReference type="GO" id="GO:0003677">
    <property type="term" value="F:DNA binding"/>
    <property type="evidence" value="ECO:0007669"/>
    <property type="project" value="UniProtKB-KW"/>
</dbReference>
<organism evidence="8 9">
    <name type="scientific">Bacteroides stercoris</name>
    <dbReference type="NCBI Taxonomy" id="46506"/>
    <lineage>
        <taxon>Bacteria</taxon>
        <taxon>Pseudomonadati</taxon>
        <taxon>Bacteroidota</taxon>
        <taxon>Bacteroidia</taxon>
        <taxon>Bacteroidales</taxon>
        <taxon>Bacteroidaceae</taxon>
        <taxon>Bacteroides</taxon>
    </lineage>
</organism>
<evidence type="ECO:0000259" key="6">
    <source>
        <dbReference type="Pfam" id="PF01609"/>
    </source>
</evidence>
<protein>
    <submittedName>
        <fullName evidence="8">IS5 family transposase</fullName>
    </submittedName>
</protein>
<evidence type="ECO:0000313" key="9">
    <source>
        <dbReference type="Proteomes" id="UP000261223"/>
    </source>
</evidence>
<dbReference type="InterPro" id="IPR008490">
    <property type="entry name" value="Transposase_InsH_N"/>
</dbReference>
<dbReference type="EMBL" id="QSSV01000019">
    <property type="protein sequence ID" value="RGM11291.1"/>
    <property type="molecule type" value="Genomic_DNA"/>
</dbReference>
<keyword evidence="4" id="KW-0238">DNA-binding</keyword>
<evidence type="ECO:0000256" key="3">
    <source>
        <dbReference type="ARBA" id="ARBA00022578"/>
    </source>
</evidence>
<name>A0A3E4UL50_BACSE</name>
<gene>
    <name evidence="8" type="ORF">DXC34_14170</name>
</gene>
<dbReference type="PANTHER" id="PTHR35604">
    <property type="entry name" value="TRANSPOSASE INSH FOR INSERTION SEQUENCE ELEMENT IS5A-RELATED"/>
    <property type="match status" value="1"/>
</dbReference>
<keyword evidence="3" id="KW-0815">Transposition</keyword>
<evidence type="ECO:0000256" key="2">
    <source>
        <dbReference type="ARBA" id="ARBA00010075"/>
    </source>
</evidence>
<dbReference type="AlphaFoldDB" id="A0A3E4UL50"/>
<feature type="domain" description="Transposase InsH N-terminal" evidence="7">
    <location>
        <begin position="26"/>
        <end position="121"/>
    </location>
</feature>
<evidence type="ECO:0000259" key="7">
    <source>
        <dbReference type="Pfam" id="PF05598"/>
    </source>
</evidence>
<sequence length="353" mass="41599">MNKLSRYRKLRYNQLFESENRELRLNEMGNPLEVLSQYVDFEIFRPTLESALFTGERKSNAGRPPIDCVLMFKVLFLQRYYGLSDHQIEYQIVDRTSFRKFLGIECVDDVPDEKTVWKYRELLTNTGVYDKLFSEFHSFMESKGLQFNEGRIIDASFVIAPRQRNTRDENEQIKQEAGDKLWNDNPHKKCHKDVDARWTKKRDETFYGYKQHTKVEKRNKIILSYDTTSAEVHDSKGFEGLLDEKDEGKDLYLDAGYVGQEEIVKQHKMNPIICEKGYRNRPLTKEQKSDNRKKSKTRCLVEHVFGFEEQTMRGLVVRTVGLIRAKANVAFTSLVYNISRYTQIIRLKPELLG</sequence>
<feature type="domain" description="Transposase IS4-like" evidence="6">
    <location>
        <begin position="149"/>
        <end position="338"/>
    </location>
</feature>
<dbReference type="PANTHER" id="PTHR35604:SF2">
    <property type="entry name" value="TRANSPOSASE INSH FOR INSERTION SEQUENCE ELEMENT IS5A-RELATED"/>
    <property type="match status" value="1"/>
</dbReference>
<dbReference type="Pfam" id="PF01609">
    <property type="entry name" value="DDE_Tnp_1"/>
    <property type="match status" value="1"/>
</dbReference>
<comment type="similarity">
    <text evidence="2">Belongs to the transposase 11 family.</text>
</comment>
<keyword evidence="5" id="KW-0233">DNA recombination</keyword>
<dbReference type="GO" id="GO:0006313">
    <property type="term" value="P:DNA transposition"/>
    <property type="evidence" value="ECO:0007669"/>
    <property type="project" value="InterPro"/>
</dbReference>
<evidence type="ECO:0000256" key="5">
    <source>
        <dbReference type="ARBA" id="ARBA00023172"/>
    </source>
</evidence>
<proteinExistence type="inferred from homology"/>
<dbReference type="NCBIfam" id="NF033581">
    <property type="entry name" value="transpos_IS5_4"/>
    <property type="match status" value="1"/>
</dbReference>
<dbReference type="Proteomes" id="UP000261223">
    <property type="component" value="Unassembled WGS sequence"/>
</dbReference>